<dbReference type="AlphaFoldDB" id="A0A1A6C747"/>
<organism evidence="2 3">
    <name type="scientific">Acidihalobacter prosperus</name>
    <dbReference type="NCBI Taxonomy" id="160660"/>
    <lineage>
        <taxon>Bacteria</taxon>
        <taxon>Pseudomonadati</taxon>
        <taxon>Pseudomonadota</taxon>
        <taxon>Gammaproteobacteria</taxon>
        <taxon>Chromatiales</taxon>
        <taxon>Ectothiorhodospiraceae</taxon>
        <taxon>Acidihalobacter</taxon>
    </lineage>
</organism>
<evidence type="ECO:0000256" key="1">
    <source>
        <dbReference type="SAM" id="Phobius"/>
    </source>
</evidence>
<keyword evidence="1" id="KW-1133">Transmembrane helix</keyword>
<evidence type="ECO:0000313" key="3">
    <source>
        <dbReference type="Proteomes" id="UP000029273"/>
    </source>
</evidence>
<dbReference type="EMBL" id="JQSG02000001">
    <property type="protein sequence ID" value="OBS10388.1"/>
    <property type="molecule type" value="Genomic_DNA"/>
</dbReference>
<keyword evidence="1" id="KW-0812">Transmembrane</keyword>
<name>A0A1A6C747_9GAMM</name>
<reference evidence="2 3" key="1">
    <citation type="journal article" date="2014" name="Genome Announc.">
        <title>Draft Genome Sequence of the Iron-Oxidizing, Acidophilic, and Halotolerant 'Thiobacillus prosperus' Type Strain DSM 5130.</title>
        <authorList>
            <person name="Ossandon F.J."/>
            <person name="Cardenas J.P."/>
            <person name="Corbett M."/>
            <person name="Quatrini R."/>
            <person name="Holmes D.S."/>
            <person name="Watkin E."/>
        </authorList>
    </citation>
    <scope>NUCLEOTIDE SEQUENCE [LARGE SCALE GENOMIC DNA]</scope>
    <source>
        <strain evidence="2 3">DSM 5130</strain>
    </source>
</reference>
<accession>A0A1A6C747</accession>
<proteinExistence type="predicted"/>
<dbReference type="STRING" id="160660.BJI67_09560"/>
<comment type="caution">
    <text evidence="2">The sequence shown here is derived from an EMBL/GenBank/DDBJ whole genome shotgun (WGS) entry which is preliminary data.</text>
</comment>
<dbReference type="Proteomes" id="UP000029273">
    <property type="component" value="Unassembled WGS sequence"/>
</dbReference>
<feature type="transmembrane region" description="Helical" evidence="1">
    <location>
        <begin position="43"/>
        <end position="60"/>
    </location>
</feature>
<evidence type="ECO:0000313" key="2">
    <source>
        <dbReference type="EMBL" id="OBS10388.1"/>
    </source>
</evidence>
<gene>
    <name evidence="2" type="ORF">Thpro_020104</name>
</gene>
<protein>
    <submittedName>
        <fullName evidence="2">Uncharacterized protein</fullName>
    </submittedName>
</protein>
<keyword evidence="1" id="KW-0472">Membrane</keyword>
<sequence>MKTDLWLLLLLAASLVLSALTLLGYRHPAWVRARSSGEVLRRHGVAALVCYLLMALLLSVHDIDRRGYDRQFESAAPAVAAAHHGRPTAN</sequence>
<keyword evidence="3" id="KW-1185">Reference proteome</keyword>
<dbReference type="RefSeq" id="WP_065089068.1">
    <property type="nucleotide sequence ID" value="NZ_JQSG02000001.1"/>
</dbReference>